<keyword evidence="1" id="KW-0175">Coiled coil</keyword>
<evidence type="ECO:0000313" key="3">
    <source>
        <dbReference type="Proteomes" id="UP001221142"/>
    </source>
</evidence>
<comment type="caution">
    <text evidence="2">The sequence shown here is derived from an EMBL/GenBank/DDBJ whole genome shotgun (WGS) entry which is preliminary data.</text>
</comment>
<evidence type="ECO:0008006" key="4">
    <source>
        <dbReference type="Google" id="ProtNLM"/>
    </source>
</evidence>
<organism evidence="2 3">
    <name type="scientific">Roridomyces roridus</name>
    <dbReference type="NCBI Taxonomy" id="1738132"/>
    <lineage>
        <taxon>Eukaryota</taxon>
        <taxon>Fungi</taxon>
        <taxon>Dikarya</taxon>
        <taxon>Basidiomycota</taxon>
        <taxon>Agaricomycotina</taxon>
        <taxon>Agaricomycetes</taxon>
        <taxon>Agaricomycetidae</taxon>
        <taxon>Agaricales</taxon>
        <taxon>Marasmiineae</taxon>
        <taxon>Mycenaceae</taxon>
        <taxon>Roridomyces</taxon>
    </lineage>
</organism>
<dbReference type="AlphaFoldDB" id="A0AAD7B3Q6"/>
<accession>A0AAD7B3Q6</accession>
<evidence type="ECO:0000313" key="2">
    <source>
        <dbReference type="EMBL" id="KAJ7609656.1"/>
    </source>
</evidence>
<keyword evidence="3" id="KW-1185">Reference proteome</keyword>
<evidence type="ECO:0000256" key="1">
    <source>
        <dbReference type="SAM" id="Coils"/>
    </source>
</evidence>
<dbReference type="InterPro" id="IPR032675">
    <property type="entry name" value="LRR_dom_sf"/>
</dbReference>
<name>A0AAD7B3Q6_9AGAR</name>
<feature type="coiled-coil region" evidence="1">
    <location>
        <begin position="3"/>
        <end position="37"/>
    </location>
</feature>
<dbReference type="Gene3D" id="3.80.10.10">
    <property type="entry name" value="Ribonuclease Inhibitor"/>
    <property type="match status" value="1"/>
</dbReference>
<gene>
    <name evidence="2" type="ORF">FB45DRAFT_944207</name>
</gene>
<dbReference type="SUPFAM" id="SSF52047">
    <property type="entry name" value="RNI-like"/>
    <property type="match status" value="1"/>
</dbReference>
<protein>
    <recommendedName>
        <fullName evidence="4">F-box domain-containing protein</fullName>
    </recommendedName>
</protein>
<dbReference type="Proteomes" id="UP001221142">
    <property type="component" value="Unassembled WGS sequence"/>
</dbReference>
<sequence>MSIVELEAQIDLVSQDIERQKQVLKTLETDKSLLQRQLNAVRDPIGRLPVEISSEIFVQCLPPHPSPGADSAPMLLRNVCNTWTRIAQSTPALWTTIHLEMPRADGFEQLLEQWFQYAGKGLLNVYTTGTLDDGVARAICHHSSHLARLDVSIGSRDKDEEDYDDPITMLDLASTQLTLLPVLRTLAIHGDDDVEFRLRPILQLLRRSPNLVALEVEDILLEEEDEADDTHVLSNLRRLSLNSSAYTILGCISAPRLEFINLDGLLANNSEEVISFLQQSSLSLQTLRIGNPIQIPAVHDILPLLPSVTHVEFGYMGGRHIVQELFTTVLAPAAILPNLKSLHFTHLINDPPWDAILQVLSARRARIRSVRLAIGYESAESGISIPADALTVLKELAAGGVDIWVGTKTRTLFHVSRE</sequence>
<proteinExistence type="predicted"/>
<reference evidence="2" key="1">
    <citation type="submission" date="2023-03" db="EMBL/GenBank/DDBJ databases">
        <title>Massive genome expansion in bonnet fungi (Mycena s.s.) driven by repeated elements and novel gene families across ecological guilds.</title>
        <authorList>
            <consortium name="Lawrence Berkeley National Laboratory"/>
            <person name="Harder C.B."/>
            <person name="Miyauchi S."/>
            <person name="Viragh M."/>
            <person name="Kuo A."/>
            <person name="Thoen E."/>
            <person name="Andreopoulos B."/>
            <person name="Lu D."/>
            <person name="Skrede I."/>
            <person name="Drula E."/>
            <person name="Henrissat B."/>
            <person name="Morin E."/>
            <person name="Kohler A."/>
            <person name="Barry K."/>
            <person name="LaButti K."/>
            <person name="Morin E."/>
            <person name="Salamov A."/>
            <person name="Lipzen A."/>
            <person name="Mereny Z."/>
            <person name="Hegedus B."/>
            <person name="Baldrian P."/>
            <person name="Stursova M."/>
            <person name="Weitz H."/>
            <person name="Taylor A."/>
            <person name="Grigoriev I.V."/>
            <person name="Nagy L.G."/>
            <person name="Martin F."/>
            <person name="Kauserud H."/>
        </authorList>
    </citation>
    <scope>NUCLEOTIDE SEQUENCE</scope>
    <source>
        <strain evidence="2">9284</strain>
    </source>
</reference>
<dbReference type="EMBL" id="JARKIF010000039">
    <property type="protein sequence ID" value="KAJ7609656.1"/>
    <property type="molecule type" value="Genomic_DNA"/>
</dbReference>